<accession>A0A2P2KVZ7</accession>
<feature type="compositionally biased region" description="Polar residues" evidence="1">
    <location>
        <begin position="529"/>
        <end position="542"/>
    </location>
</feature>
<evidence type="ECO:0000256" key="1">
    <source>
        <dbReference type="SAM" id="MobiDB-lite"/>
    </source>
</evidence>
<dbReference type="PANTHER" id="PTHR36723">
    <property type="entry name" value="F22C12.19"/>
    <property type="match status" value="1"/>
</dbReference>
<organism evidence="2">
    <name type="scientific">Rhizophora mucronata</name>
    <name type="common">Asiatic mangrove</name>
    <dbReference type="NCBI Taxonomy" id="61149"/>
    <lineage>
        <taxon>Eukaryota</taxon>
        <taxon>Viridiplantae</taxon>
        <taxon>Streptophyta</taxon>
        <taxon>Embryophyta</taxon>
        <taxon>Tracheophyta</taxon>
        <taxon>Spermatophyta</taxon>
        <taxon>Magnoliopsida</taxon>
        <taxon>eudicotyledons</taxon>
        <taxon>Gunneridae</taxon>
        <taxon>Pentapetalae</taxon>
        <taxon>rosids</taxon>
        <taxon>fabids</taxon>
        <taxon>Malpighiales</taxon>
        <taxon>Rhizophoraceae</taxon>
        <taxon>Rhizophora</taxon>
    </lineage>
</organism>
<feature type="region of interest" description="Disordered" evidence="1">
    <location>
        <begin position="528"/>
        <end position="597"/>
    </location>
</feature>
<protein>
    <submittedName>
        <fullName evidence="2">Uncharacterized protein</fullName>
    </submittedName>
</protein>
<sequence length="609" mass="66835">MTCSANALEPTSCDKLQNVELSRDSSQQPSFPCEDLCKQLCCSAISGPSWSPKPEEVEIKKRPGKLPRNNGGCLKRQRMAQLEDMTVPAGENSTNDLSDKLGPYLTKCDSYERTQLAKQRNNSSSKRVDKRNFKVSMKNKHEWFSAKATFGCFSSSGGGNNIFGSYGLKMDVHDITKLVDDLSLNDLLDGTYQCPRLGKDKCKKASNMSESIVQSVRNAYSILHGSTNEKMATCMSSSVSIISSGDNLDPSTADLSSSNKDCCSIPETPVNLLDFSLYQPKDILDRLALSPPEDLESLLQDAAKPAASSKNAADPRSGKQISRQVILPAFAWSHIFNGHSKTYSDTVKLLPSRRTCQGRWVNIGSIVNSPVAASESFTDLESLAYDENLVPSYGPKQNTLINGGVASSLSLPSSEWTSPPSAAASMTSSVPLGSDLKLQEKVEHCPRLLAAAETLCDIATHISRLNQDGMIKSPKKPLQKDTKARKLKSTEKYDEKSSASTLSMSSDYVVRRGLDQIIPSKRPKLLISENKNNDTGQTNINSLKKGLLNWSTPRSSRTSPNKSTRDSIDGARHSTTYAAKEPCMKPPHSKIRNWKRESTRVAWKRKCED</sequence>
<name>A0A2P2KVZ7_RHIMU</name>
<dbReference type="PANTHER" id="PTHR36723:SF1">
    <property type="entry name" value="F22C12.19"/>
    <property type="match status" value="1"/>
</dbReference>
<dbReference type="AlphaFoldDB" id="A0A2P2KVZ7"/>
<feature type="compositionally biased region" description="Basic and acidic residues" evidence="1">
    <location>
        <begin position="563"/>
        <end position="572"/>
    </location>
</feature>
<dbReference type="EMBL" id="GGEC01029432">
    <property type="protein sequence ID" value="MBX09916.1"/>
    <property type="molecule type" value="Transcribed_RNA"/>
</dbReference>
<reference evidence="2" key="1">
    <citation type="submission" date="2018-02" db="EMBL/GenBank/DDBJ databases">
        <title>Rhizophora mucronata_Transcriptome.</title>
        <authorList>
            <person name="Meera S.P."/>
            <person name="Sreeshan A."/>
            <person name="Augustine A."/>
        </authorList>
    </citation>
    <scope>NUCLEOTIDE SEQUENCE</scope>
    <source>
        <tissue evidence="2">Leaf</tissue>
    </source>
</reference>
<feature type="compositionally biased region" description="Basic and acidic residues" evidence="1">
    <location>
        <begin position="478"/>
        <end position="497"/>
    </location>
</feature>
<feature type="compositionally biased region" description="Polar residues" evidence="1">
    <location>
        <begin position="549"/>
        <end position="562"/>
    </location>
</feature>
<evidence type="ECO:0000313" key="2">
    <source>
        <dbReference type="EMBL" id="MBX09916.1"/>
    </source>
</evidence>
<feature type="region of interest" description="Disordered" evidence="1">
    <location>
        <begin position="470"/>
        <end position="502"/>
    </location>
</feature>
<proteinExistence type="predicted"/>